<dbReference type="Proteomes" id="UP000186601">
    <property type="component" value="Unassembled WGS sequence"/>
</dbReference>
<proteinExistence type="predicted"/>
<feature type="compositionally biased region" description="Basic and acidic residues" evidence="1">
    <location>
        <begin position="101"/>
        <end position="116"/>
    </location>
</feature>
<protein>
    <submittedName>
        <fullName evidence="2">Uncharacterized protein</fullName>
    </submittedName>
</protein>
<reference evidence="2 3" key="1">
    <citation type="submission" date="2018-02" db="EMBL/GenBank/DDBJ databases">
        <title>Genome sequence of the basidiomycete white-rot fungus Phlebia centrifuga.</title>
        <authorList>
            <person name="Granchi Z."/>
            <person name="Peng M."/>
            <person name="de Vries R.P."/>
            <person name="Hilden K."/>
            <person name="Makela M.R."/>
            <person name="Grigoriev I."/>
            <person name="Riley R."/>
        </authorList>
    </citation>
    <scope>NUCLEOTIDE SEQUENCE [LARGE SCALE GENOMIC DNA]</scope>
    <source>
        <strain evidence="2 3">FBCC195</strain>
    </source>
</reference>
<comment type="caution">
    <text evidence="2">The sequence shown here is derived from an EMBL/GenBank/DDBJ whole genome shotgun (WGS) entry which is preliminary data.</text>
</comment>
<dbReference type="AlphaFoldDB" id="A0A2R6P2B5"/>
<name>A0A2R6P2B5_9APHY</name>
<dbReference type="OrthoDB" id="3265353at2759"/>
<feature type="region of interest" description="Disordered" evidence="1">
    <location>
        <begin position="77"/>
        <end position="116"/>
    </location>
</feature>
<sequence length="116" mass="12089">MFSSNSPVRPDKVSFDDMTTVSMGVKAVRDIPAGSCILSLCGSMSSDTVEGNITVSGYGGYGGGLCVCATCNPTNPPVAKKRTAPPQPQQLPSKKKKPRRTGKENKKPKELSGGDG</sequence>
<evidence type="ECO:0000313" key="2">
    <source>
        <dbReference type="EMBL" id="PSR83730.1"/>
    </source>
</evidence>
<keyword evidence="3" id="KW-1185">Reference proteome</keyword>
<dbReference type="EMBL" id="MLYV02000552">
    <property type="protein sequence ID" value="PSR83730.1"/>
    <property type="molecule type" value="Genomic_DNA"/>
</dbReference>
<evidence type="ECO:0000313" key="3">
    <source>
        <dbReference type="Proteomes" id="UP000186601"/>
    </source>
</evidence>
<organism evidence="2 3">
    <name type="scientific">Hermanssonia centrifuga</name>
    <dbReference type="NCBI Taxonomy" id="98765"/>
    <lineage>
        <taxon>Eukaryota</taxon>
        <taxon>Fungi</taxon>
        <taxon>Dikarya</taxon>
        <taxon>Basidiomycota</taxon>
        <taxon>Agaricomycotina</taxon>
        <taxon>Agaricomycetes</taxon>
        <taxon>Polyporales</taxon>
        <taxon>Meruliaceae</taxon>
        <taxon>Hermanssonia</taxon>
    </lineage>
</organism>
<accession>A0A2R6P2B5</accession>
<gene>
    <name evidence="2" type="ORF">PHLCEN_2v5629</name>
</gene>
<evidence type="ECO:0000256" key="1">
    <source>
        <dbReference type="SAM" id="MobiDB-lite"/>
    </source>
</evidence>